<feature type="transmembrane region" description="Helical" evidence="1">
    <location>
        <begin position="83"/>
        <end position="103"/>
    </location>
</feature>
<dbReference type="Pfam" id="PF20712">
    <property type="entry name" value="CyanoTRADDas_TM"/>
    <property type="match status" value="1"/>
</dbReference>
<evidence type="ECO:0000259" key="2">
    <source>
        <dbReference type="Pfam" id="PF20712"/>
    </source>
</evidence>
<keyword evidence="1" id="KW-0472">Membrane</keyword>
<protein>
    <recommendedName>
        <fullName evidence="2">Cyanobacterial TRADD-N associated 2 transmembrane domain-containing protein</fullName>
    </recommendedName>
</protein>
<evidence type="ECO:0000313" key="3">
    <source>
        <dbReference type="EMBL" id="DAF87749.1"/>
    </source>
</evidence>
<organism evidence="3">
    <name type="scientific">Myoviridae sp. ctMne5</name>
    <dbReference type="NCBI Taxonomy" id="2825089"/>
    <lineage>
        <taxon>Viruses</taxon>
        <taxon>Duplodnaviria</taxon>
        <taxon>Heunggongvirae</taxon>
        <taxon>Uroviricota</taxon>
        <taxon>Caudoviricetes</taxon>
    </lineage>
</organism>
<dbReference type="EMBL" id="BK015967">
    <property type="protein sequence ID" value="DAF87749.1"/>
    <property type="molecule type" value="Genomic_DNA"/>
</dbReference>
<name>A0A8S5TZW3_9CAUD</name>
<sequence>MGNKKSNFINNENSFQTEQEKTNFATDNDKRGSLSTSEIKTNYHVQRLVQSQWAFWLSFGGSIVGFLVMLWSIWYGVKNGDTQWPGIVSGTVIEGVSALFYTISNKANEKISEFFTELTKDVNVDKAIDLANSIEDEEIQGQLNAKLALHLAGVDDEKICKNIKEVCNKKDGDT</sequence>
<accession>A0A8S5TZW3</accession>
<keyword evidence="1" id="KW-1133">Transmembrane helix</keyword>
<reference evidence="3" key="1">
    <citation type="journal article" date="2021" name="Proc. Natl. Acad. Sci. U.S.A.">
        <title>A Catalog of Tens of Thousands of Viruses from Human Metagenomes Reveals Hidden Associations with Chronic Diseases.</title>
        <authorList>
            <person name="Tisza M.J."/>
            <person name="Buck C.B."/>
        </authorList>
    </citation>
    <scope>NUCLEOTIDE SEQUENCE</scope>
    <source>
        <strain evidence="3">CtMne5</strain>
    </source>
</reference>
<dbReference type="InterPro" id="IPR048567">
    <property type="entry name" value="CyanoTRADDas_TM"/>
</dbReference>
<evidence type="ECO:0000256" key="1">
    <source>
        <dbReference type="SAM" id="Phobius"/>
    </source>
</evidence>
<proteinExistence type="predicted"/>
<keyword evidence="1" id="KW-0812">Transmembrane</keyword>
<feature type="transmembrane region" description="Helical" evidence="1">
    <location>
        <begin position="53"/>
        <end position="77"/>
    </location>
</feature>
<feature type="domain" description="Cyanobacterial TRADD-N associated 2 transmembrane" evidence="2">
    <location>
        <begin position="46"/>
        <end position="110"/>
    </location>
</feature>